<evidence type="ECO:0000256" key="1">
    <source>
        <dbReference type="SAM" id="Coils"/>
    </source>
</evidence>
<reference evidence="4 5" key="1">
    <citation type="submission" date="2013-05" db="EMBL/GenBank/DDBJ databases">
        <title>Draft genome of the parasitic nematode Anyclostoma ceylanicum.</title>
        <authorList>
            <person name="Mitreva M."/>
        </authorList>
    </citation>
    <scope>NUCLEOTIDE SEQUENCE [LARGE SCALE GENOMIC DNA]</scope>
</reference>
<accession>A0A0D6MB06</accession>
<feature type="signal peptide" evidence="3">
    <location>
        <begin position="1"/>
        <end position="18"/>
    </location>
</feature>
<dbReference type="AlphaFoldDB" id="A0A0D6MB06"/>
<dbReference type="GO" id="GO:0016589">
    <property type="term" value="C:NURF complex"/>
    <property type="evidence" value="ECO:0007669"/>
    <property type="project" value="InterPro"/>
</dbReference>
<keyword evidence="1" id="KW-0175">Coiled coil</keyword>
<sequence>MADFTGLLQGGFLLHVMAEILAIQSADVKHESQNDSEMKGEEEEEQMSVTLELSSDRRDTIYRENYNTSKSLPAEVFLQQDNMHVMAEILAIQSADVKHESQNDSEMKGEEEEEQWSIAKGHNLYGSEKLQTLYVAWTIGKLLRKIPTELMHRKWPSVFPDFKKELEQPNTSWTKLRELLLRLECGMRRTLFLPQWWNNLGHTRLTRTTVEDRERMMKEAQRRKKEEREAIDAVDEDIIIVKHTKLPHGVSKELTRMRS</sequence>
<dbReference type="GO" id="GO:0000978">
    <property type="term" value="F:RNA polymerase II cis-regulatory region sequence-specific DNA binding"/>
    <property type="evidence" value="ECO:0007669"/>
    <property type="project" value="TreeGrafter"/>
</dbReference>
<organism evidence="4 5">
    <name type="scientific">Ancylostoma ceylanicum</name>
    <dbReference type="NCBI Taxonomy" id="53326"/>
    <lineage>
        <taxon>Eukaryota</taxon>
        <taxon>Metazoa</taxon>
        <taxon>Ecdysozoa</taxon>
        <taxon>Nematoda</taxon>
        <taxon>Chromadorea</taxon>
        <taxon>Rhabditida</taxon>
        <taxon>Rhabditina</taxon>
        <taxon>Rhabditomorpha</taxon>
        <taxon>Strongyloidea</taxon>
        <taxon>Ancylostomatidae</taxon>
        <taxon>Ancylostomatinae</taxon>
        <taxon>Ancylostoma</taxon>
    </lineage>
</organism>
<evidence type="ECO:0000256" key="2">
    <source>
        <dbReference type="SAM" id="MobiDB-lite"/>
    </source>
</evidence>
<protein>
    <submittedName>
        <fullName evidence="4">Uncharacterized protein</fullName>
    </submittedName>
</protein>
<feature type="region of interest" description="Disordered" evidence="2">
    <location>
        <begin position="29"/>
        <end position="51"/>
    </location>
</feature>
<dbReference type="Proteomes" id="UP000054495">
    <property type="component" value="Unassembled WGS sequence"/>
</dbReference>
<dbReference type="PANTHER" id="PTHR45975">
    <property type="entry name" value="NUCLEOSOME-REMODELING FACTOR SUBUNIT BPTF"/>
    <property type="match status" value="1"/>
</dbReference>
<keyword evidence="5" id="KW-1185">Reference proteome</keyword>
<feature type="chain" id="PRO_5002307778" evidence="3">
    <location>
        <begin position="19"/>
        <end position="259"/>
    </location>
</feature>
<dbReference type="GO" id="GO:0006357">
    <property type="term" value="P:regulation of transcription by RNA polymerase II"/>
    <property type="evidence" value="ECO:0007669"/>
    <property type="project" value="InterPro"/>
</dbReference>
<dbReference type="EMBL" id="KE124840">
    <property type="protein sequence ID" value="EPB77302.1"/>
    <property type="molecule type" value="Genomic_DNA"/>
</dbReference>
<name>A0A0D6MB06_9BILA</name>
<proteinExistence type="predicted"/>
<keyword evidence="3" id="KW-0732">Signal</keyword>
<dbReference type="InterPro" id="IPR038028">
    <property type="entry name" value="BPTF"/>
</dbReference>
<evidence type="ECO:0000256" key="3">
    <source>
        <dbReference type="SAM" id="SignalP"/>
    </source>
</evidence>
<gene>
    <name evidence="4" type="ORF">ANCCEY_03599</name>
</gene>
<feature type="coiled-coil region" evidence="1">
    <location>
        <begin position="210"/>
        <end position="237"/>
    </location>
</feature>
<evidence type="ECO:0000313" key="5">
    <source>
        <dbReference type="Proteomes" id="UP000054495"/>
    </source>
</evidence>
<dbReference type="PANTHER" id="PTHR45975:SF2">
    <property type="entry name" value="NUCLEOSOME-REMODELING FACTOR SUBUNIT BPTF"/>
    <property type="match status" value="1"/>
</dbReference>
<evidence type="ECO:0000313" key="4">
    <source>
        <dbReference type="EMBL" id="EPB77302.1"/>
    </source>
</evidence>
<feature type="compositionally biased region" description="Basic and acidic residues" evidence="2">
    <location>
        <begin position="29"/>
        <end position="39"/>
    </location>
</feature>